<evidence type="ECO:0000256" key="2">
    <source>
        <dbReference type="ARBA" id="ARBA00022475"/>
    </source>
</evidence>
<evidence type="ECO:0000313" key="10">
    <source>
        <dbReference type="Proteomes" id="UP000609531"/>
    </source>
</evidence>
<evidence type="ECO:0000256" key="6">
    <source>
        <dbReference type="SAM" id="MobiDB-lite"/>
    </source>
</evidence>
<evidence type="ECO:0000256" key="5">
    <source>
        <dbReference type="ARBA" id="ARBA00023136"/>
    </source>
</evidence>
<feature type="transmembrane region" description="Helical" evidence="7">
    <location>
        <begin position="278"/>
        <end position="300"/>
    </location>
</feature>
<dbReference type="GO" id="GO:0032153">
    <property type="term" value="C:cell division site"/>
    <property type="evidence" value="ECO:0007669"/>
    <property type="project" value="TreeGrafter"/>
</dbReference>
<dbReference type="PANTHER" id="PTHR47755:SF1">
    <property type="entry name" value="CELL DIVISION PROTEIN FTSX"/>
    <property type="match status" value="1"/>
</dbReference>
<dbReference type="GO" id="GO:0051301">
    <property type="term" value="P:cell division"/>
    <property type="evidence" value="ECO:0007669"/>
    <property type="project" value="InterPro"/>
</dbReference>
<comment type="subcellular location">
    <subcellularLocation>
        <location evidence="1">Cell membrane</location>
        <topology evidence="1">Multi-pass membrane protein</topology>
    </subcellularLocation>
</comment>
<feature type="region of interest" description="Disordered" evidence="6">
    <location>
        <begin position="1"/>
        <end position="52"/>
    </location>
</feature>
<evidence type="ECO:0000313" key="9">
    <source>
        <dbReference type="EMBL" id="MBJ3777182.1"/>
    </source>
</evidence>
<dbReference type="GO" id="GO:0005886">
    <property type="term" value="C:plasma membrane"/>
    <property type="evidence" value="ECO:0007669"/>
    <property type="project" value="UniProtKB-SubCell"/>
</dbReference>
<feature type="transmembrane region" description="Helical" evidence="7">
    <location>
        <begin position="222"/>
        <end position="245"/>
    </location>
</feature>
<feature type="compositionally biased region" description="Basic and acidic residues" evidence="6">
    <location>
        <begin position="25"/>
        <end position="47"/>
    </location>
</feature>
<evidence type="ECO:0000256" key="7">
    <source>
        <dbReference type="SAM" id="Phobius"/>
    </source>
</evidence>
<evidence type="ECO:0000256" key="3">
    <source>
        <dbReference type="ARBA" id="ARBA00022692"/>
    </source>
</evidence>
<evidence type="ECO:0000259" key="8">
    <source>
        <dbReference type="Pfam" id="PF02687"/>
    </source>
</evidence>
<dbReference type="Pfam" id="PF02687">
    <property type="entry name" value="FtsX"/>
    <property type="match status" value="1"/>
</dbReference>
<sequence>MPEPRRDAADAWRAPPVEAPEDGDGAARRTLEAAPIRDETATPDREHHRSGRARPVIDAPDERTVVEGGPIVSPDTVSGRSMMAVIAIMTFLCSLLLGASLLIERAAGAWSSTVLEEVSVTVLPLDGEPIERRLQEVATLLEGAGGLADVEVVPEAQSEALLEPWLGSGVDLSVLPVPRLVVARRTGAIDTEFLTNAVASVPGASLDDHSAWSERLSGMASAVAFGAVAGLALIAVATAISVVFATRATIASNAATVEVLHLLGAEDRFVLRAFRRRFVVIGAKGALAGCVAALALFGLLDLWQLVSPGAHSPQAEALFGNPSIGPMGYIGLLAVAVGIIVLVAVTASLAVRHHLDRFIR</sequence>
<dbReference type="PANTHER" id="PTHR47755">
    <property type="entry name" value="CELL DIVISION PROTEIN FTSX"/>
    <property type="match status" value="1"/>
</dbReference>
<keyword evidence="3 7" id="KW-0812">Transmembrane</keyword>
<evidence type="ECO:0000256" key="1">
    <source>
        <dbReference type="ARBA" id="ARBA00004651"/>
    </source>
</evidence>
<protein>
    <submittedName>
        <fullName evidence="9">ABC transporter permease</fullName>
    </submittedName>
</protein>
<reference evidence="9" key="1">
    <citation type="submission" date="2020-12" db="EMBL/GenBank/DDBJ databases">
        <title>Bacterial taxonomy.</title>
        <authorList>
            <person name="Pan X."/>
        </authorList>
    </citation>
    <scope>NUCLEOTIDE SEQUENCE</scope>
    <source>
        <strain evidence="9">B2012</strain>
    </source>
</reference>
<dbReference type="Proteomes" id="UP000609531">
    <property type="component" value="Unassembled WGS sequence"/>
</dbReference>
<dbReference type="InterPro" id="IPR003838">
    <property type="entry name" value="ABC3_permease_C"/>
</dbReference>
<comment type="caution">
    <text evidence="9">The sequence shown here is derived from an EMBL/GenBank/DDBJ whole genome shotgun (WGS) entry which is preliminary data.</text>
</comment>
<accession>A0A934INL3</accession>
<keyword evidence="4 7" id="KW-1133">Transmembrane helix</keyword>
<evidence type="ECO:0000256" key="4">
    <source>
        <dbReference type="ARBA" id="ARBA00022989"/>
    </source>
</evidence>
<dbReference type="InterPro" id="IPR004513">
    <property type="entry name" value="FtsX"/>
</dbReference>
<feature type="transmembrane region" description="Helical" evidence="7">
    <location>
        <begin position="329"/>
        <end position="351"/>
    </location>
</feature>
<feature type="transmembrane region" description="Helical" evidence="7">
    <location>
        <begin position="83"/>
        <end position="103"/>
    </location>
</feature>
<keyword evidence="10" id="KW-1185">Reference proteome</keyword>
<proteinExistence type="predicted"/>
<keyword evidence="2" id="KW-1003">Cell membrane</keyword>
<organism evidence="9 10">
    <name type="scientific">Acuticoccus mangrovi</name>
    <dbReference type="NCBI Taxonomy" id="2796142"/>
    <lineage>
        <taxon>Bacteria</taxon>
        <taxon>Pseudomonadati</taxon>
        <taxon>Pseudomonadota</taxon>
        <taxon>Alphaproteobacteria</taxon>
        <taxon>Hyphomicrobiales</taxon>
        <taxon>Amorphaceae</taxon>
        <taxon>Acuticoccus</taxon>
    </lineage>
</organism>
<dbReference type="EMBL" id="JAEKJA010000013">
    <property type="protein sequence ID" value="MBJ3777182.1"/>
    <property type="molecule type" value="Genomic_DNA"/>
</dbReference>
<dbReference type="AlphaFoldDB" id="A0A934INL3"/>
<dbReference type="RefSeq" id="WP_198883085.1">
    <property type="nucleotide sequence ID" value="NZ_JAEKJA010000013.1"/>
</dbReference>
<keyword evidence="5 7" id="KW-0472">Membrane</keyword>
<feature type="domain" description="ABC3 transporter permease C-terminal" evidence="8">
    <location>
        <begin position="231"/>
        <end position="353"/>
    </location>
</feature>
<gene>
    <name evidence="9" type="ORF">JCR33_15860</name>
</gene>
<name>A0A934INL3_9HYPH</name>
<feature type="compositionally biased region" description="Basic and acidic residues" evidence="6">
    <location>
        <begin position="1"/>
        <end position="10"/>
    </location>
</feature>